<gene>
    <name evidence="2" type="ORF">ACFFRI_19515</name>
</gene>
<accession>A0ABV5KHL4</accession>
<evidence type="ECO:0000313" key="3">
    <source>
        <dbReference type="Proteomes" id="UP001589750"/>
    </source>
</evidence>
<proteinExistence type="predicted"/>
<dbReference type="RefSeq" id="WP_140009001.1">
    <property type="nucleotide sequence ID" value="NZ_JBHMDG010000030.1"/>
</dbReference>
<sequence>MRAASAAEVERALADVDAWAPDLHPDDRYVTVADLVGSGLAGRVTSRLRGAPDRVGVSAVSMGVPSRLWSLTVVPAVRHGVVVDPAVLCARDDGGSVLLGVREARGHADVTADDVHAIVMAVLEPLVAALPLSPRLHWGNVAASLSAVPRVHGLRADEPLVADLLARAPLAGLLDGARRRTCCLFYLAPGAGLCGDCSLDHVPTATREKSV</sequence>
<evidence type="ECO:0000313" key="2">
    <source>
        <dbReference type="EMBL" id="MFB9315245.1"/>
    </source>
</evidence>
<dbReference type="InterPro" id="IPR024726">
    <property type="entry name" value="FhuF_C"/>
</dbReference>
<reference evidence="2 3" key="1">
    <citation type="submission" date="2024-09" db="EMBL/GenBank/DDBJ databases">
        <authorList>
            <person name="Sun Q."/>
            <person name="Mori K."/>
        </authorList>
    </citation>
    <scope>NUCLEOTIDE SEQUENCE [LARGE SCALE GENOMIC DNA]</scope>
    <source>
        <strain evidence="2 3">JCM 9626</strain>
    </source>
</reference>
<evidence type="ECO:0000259" key="1">
    <source>
        <dbReference type="Pfam" id="PF11575"/>
    </source>
</evidence>
<comment type="caution">
    <text evidence="2">The sequence shown here is derived from an EMBL/GenBank/DDBJ whole genome shotgun (WGS) entry which is preliminary data.</text>
</comment>
<feature type="domain" description="Ferric siderophore reductase C-terminal" evidence="1">
    <location>
        <begin position="179"/>
        <end position="197"/>
    </location>
</feature>
<dbReference type="Proteomes" id="UP001589750">
    <property type="component" value="Unassembled WGS sequence"/>
</dbReference>
<dbReference type="Pfam" id="PF11575">
    <property type="entry name" value="FhuF_C"/>
    <property type="match status" value="1"/>
</dbReference>
<organism evidence="2 3">
    <name type="scientific">Nocardioides plantarum</name>
    <dbReference type="NCBI Taxonomy" id="29299"/>
    <lineage>
        <taxon>Bacteria</taxon>
        <taxon>Bacillati</taxon>
        <taxon>Actinomycetota</taxon>
        <taxon>Actinomycetes</taxon>
        <taxon>Propionibacteriales</taxon>
        <taxon>Nocardioidaceae</taxon>
        <taxon>Nocardioides</taxon>
    </lineage>
</organism>
<keyword evidence="3" id="KW-1185">Reference proteome</keyword>
<dbReference type="EMBL" id="JBHMDG010000030">
    <property type="protein sequence ID" value="MFB9315245.1"/>
    <property type="molecule type" value="Genomic_DNA"/>
</dbReference>
<name>A0ABV5KHL4_9ACTN</name>
<protein>
    <submittedName>
        <fullName evidence="2">(2Fe-2S)-binding protein</fullName>
    </submittedName>
</protein>